<dbReference type="EMBL" id="JBDIVE010000001">
    <property type="protein sequence ID" value="MEN3066927.1"/>
    <property type="molecule type" value="Genomic_DNA"/>
</dbReference>
<sequence length="174" mass="19137">MRYLVLAACNWLKVSTVSSANSGPVQVLFVDFDGVLHDANEAAFDFEAHVLLDNPRLFEHIPLLAEALAPYPELRIVVSSDWQSLFDDAALVRLLGPLGPRFSGVTEMRAQTRADSILRCAQRLKLTSWLALDDNESVVKASRTDSRFIACPSDKGISDATALRALKKRLAVVV</sequence>
<dbReference type="RefSeq" id="WP_345917698.1">
    <property type="nucleotide sequence ID" value="NZ_JBDIVE010000001.1"/>
</dbReference>
<proteinExistence type="predicted"/>
<comment type="caution">
    <text evidence="1">The sequence shown here is derived from an EMBL/GenBank/DDBJ whole genome shotgun (WGS) entry which is preliminary data.</text>
</comment>
<reference evidence="1 2" key="1">
    <citation type="journal article" date="2018" name="Int. J. Syst. Evol. Microbiol.">
        <title>Uliginosibacterium sediminicola sp. nov., isolated from freshwater sediment.</title>
        <authorList>
            <person name="Hwang W.M."/>
            <person name="Kim S.M."/>
            <person name="Kang K."/>
            <person name="Ahn T.Y."/>
        </authorList>
    </citation>
    <scope>NUCLEOTIDE SEQUENCE [LARGE SCALE GENOMIC DNA]</scope>
    <source>
        <strain evidence="1 2">M1-21</strain>
    </source>
</reference>
<dbReference type="Pfam" id="PF18143">
    <property type="entry name" value="HAD_SAK_2"/>
    <property type="match status" value="1"/>
</dbReference>
<accession>A0ABU9YTH5</accession>
<keyword evidence="2" id="KW-1185">Reference proteome</keyword>
<evidence type="ECO:0000313" key="1">
    <source>
        <dbReference type="EMBL" id="MEN3066927.1"/>
    </source>
</evidence>
<name>A0ABU9YTH5_9RHOO</name>
<dbReference type="Proteomes" id="UP001410394">
    <property type="component" value="Unassembled WGS sequence"/>
</dbReference>
<protein>
    <submittedName>
        <fullName evidence="1">HAD domain-containing protein</fullName>
    </submittedName>
</protein>
<evidence type="ECO:0000313" key="2">
    <source>
        <dbReference type="Proteomes" id="UP001410394"/>
    </source>
</evidence>
<organism evidence="1 2">
    <name type="scientific">Uliginosibacterium sediminicola</name>
    <dbReference type="NCBI Taxonomy" id="2024550"/>
    <lineage>
        <taxon>Bacteria</taxon>
        <taxon>Pseudomonadati</taxon>
        <taxon>Pseudomonadota</taxon>
        <taxon>Betaproteobacteria</taxon>
        <taxon>Rhodocyclales</taxon>
        <taxon>Zoogloeaceae</taxon>
        <taxon>Uliginosibacterium</taxon>
    </lineage>
</organism>
<gene>
    <name evidence="1" type="ORF">ABDB84_00465</name>
</gene>